<dbReference type="InterPro" id="IPR042089">
    <property type="entry name" value="Peptidase_M13_dom_2"/>
</dbReference>
<dbReference type="InterPro" id="IPR018497">
    <property type="entry name" value="Peptidase_M13_C"/>
</dbReference>
<dbReference type="PRINTS" id="PR00786">
    <property type="entry name" value="NEPRILYSIN"/>
</dbReference>
<dbReference type="Gene3D" id="1.10.1380.10">
    <property type="entry name" value="Neutral endopeptidase , domain2"/>
    <property type="match status" value="1"/>
</dbReference>
<evidence type="ECO:0000259" key="9">
    <source>
        <dbReference type="Pfam" id="PF05649"/>
    </source>
</evidence>
<keyword evidence="3" id="KW-0645">Protease</keyword>
<evidence type="ECO:0000313" key="10">
    <source>
        <dbReference type="EMBL" id="USR79817.1"/>
    </source>
</evidence>
<dbReference type="Proteomes" id="UP001056109">
    <property type="component" value="Chromosome"/>
</dbReference>
<dbReference type="CDD" id="cd08662">
    <property type="entry name" value="M13"/>
    <property type="match status" value="1"/>
</dbReference>
<name>A0ABY5AHY6_9ACTO</name>
<evidence type="ECO:0000256" key="2">
    <source>
        <dbReference type="ARBA" id="ARBA00007357"/>
    </source>
</evidence>
<organism evidence="10 11">
    <name type="scientific">Arcanobacterium pinnipediorum</name>
    <dbReference type="NCBI Taxonomy" id="1503041"/>
    <lineage>
        <taxon>Bacteria</taxon>
        <taxon>Bacillati</taxon>
        <taxon>Actinomycetota</taxon>
        <taxon>Actinomycetes</taxon>
        <taxon>Actinomycetales</taxon>
        <taxon>Actinomycetaceae</taxon>
        <taxon>Arcanobacterium</taxon>
    </lineage>
</organism>
<dbReference type="InterPro" id="IPR024079">
    <property type="entry name" value="MetalloPept_cat_dom_sf"/>
</dbReference>
<dbReference type="Pfam" id="PF05649">
    <property type="entry name" value="Peptidase_M13_N"/>
    <property type="match status" value="1"/>
</dbReference>
<evidence type="ECO:0000313" key="11">
    <source>
        <dbReference type="Proteomes" id="UP001056109"/>
    </source>
</evidence>
<evidence type="ECO:0000256" key="5">
    <source>
        <dbReference type="ARBA" id="ARBA00022801"/>
    </source>
</evidence>
<feature type="domain" description="Peptidase M13 N-terminal" evidence="9">
    <location>
        <begin position="20"/>
        <end position="399"/>
    </location>
</feature>
<feature type="domain" description="Peptidase M13 C-terminal" evidence="8">
    <location>
        <begin position="451"/>
        <end position="663"/>
    </location>
</feature>
<evidence type="ECO:0000256" key="7">
    <source>
        <dbReference type="ARBA" id="ARBA00023049"/>
    </source>
</evidence>
<reference evidence="10" key="1">
    <citation type="submission" date="2022-06" db="EMBL/GenBank/DDBJ databases">
        <title>Complete Genome Sequence of Arcanobacterium pinnipediorum strain DSM 28752 isolated from a harbour seal.</title>
        <authorList>
            <person name="Borowiak M."/>
            <person name="Kreitlow A."/>
            <person name="Alssahen M."/>
            <person name="Malorny B."/>
            <person name="Laemmler C."/>
            <person name="Prenger-Berninghoff E."/>
            <person name="Siebert U."/>
            <person name="Ploetz M."/>
            <person name="Abdulmawjood A."/>
        </authorList>
    </citation>
    <scope>NUCLEOTIDE SEQUENCE</scope>
    <source>
        <strain evidence="10">DSM 28752</strain>
    </source>
</reference>
<proteinExistence type="inferred from homology"/>
<keyword evidence="7" id="KW-0482">Metalloprotease</keyword>
<accession>A0ABY5AHY6</accession>
<dbReference type="PROSITE" id="PS51885">
    <property type="entry name" value="NEPRILYSIN"/>
    <property type="match status" value="1"/>
</dbReference>
<comment type="similarity">
    <text evidence="2">Belongs to the peptidase M13 family.</text>
</comment>
<evidence type="ECO:0000256" key="1">
    <source>
        <dbReference type="ARBA" id="ARBA00001947"/>
    </source>
</evidence>
<dbReference type="InterPro" id="IPR000718">
    <property type="entry name" value="Peptidase_M13"/>
</dbReference>
<dbReference type="PANTHER" id="PTHR11733">
    <property type="entry name" value="ZINC METALLOPROTEASE FAMILY M13 NEPRILYSIN-RELATED"/>
    <property type="match status" value="1"/>
</dbReference>
<dbReference type="EMBL" id="CP099547">
    <property type="protein sequence ID" value="USR79817.1"/>
    <property type="molecule type" value="Genomic_DNA"/>
</dbReference>
<gene>
    <name evidence="10" type="ORF">NG665_02195</name>
</gene>
<evidence type="ECO:0000259" key="8">
    <source>
        <dbReference type="Pfam" id="PF01431"/>
    </source>
</evidence>
<evidence type="ECO:0000256" key="3">
    <source>
        <dbReference type="ARBA" id="ARBA00022670"/>
    </source>
</evidence>
<sequence length="666" mass="74138">MSIDNTTQKVSDELHPSVRPQDDLFRYVNGTWIDATEIPADQASTGSFIDLRNQAEEDVRTIITELASAGSSDPNAAKIGDLYNSFMNESVINGLGAIPLAPEFEILDNAQNKQGLEIAIAKFYTTGVTGPFGIAANADRNNPDSYIPWAYQSGIGLPDEAFYRSEEYAPILDAYTQFIPTLYSLATGLTDVDAKEAATKILEVETAIASHHFTVVESRDAELTNNVMSYDEFAELAGEFDMKAVLTALGITAQNAPQILCMTPRSFTGLGQVWAQFDVDTLRTYIRWHLILARAPYLSEDIVTAHFAFYGTMLSGQEVQRERWKRAVVLVNEGLGEAVGKVYVAKHFPPENKAKMEQLVDDLLSAYHASISSLDWMTDETRERALEKLATFTPKIGYPVKWRDYSQLEIRADDLLANIRAIAKFEFEENIDKLGTPVDRDEWHMTPQTVNAYYNPIMNEIVFPAAILQPPFFDADADPAWNYGGIGAVIGHEIGHGFDDQGSKYDGSGRLNNWWTDTDREEFNKRTKALIDQYSAYVPAQFDADSPHHVNGELTLGENIGDLGGISIGLKAYEIACQRAGFASAHDVPVLAGLTGIQRVLLSYARIWQEKRRDELMIQRVATDPHSPAEFRCNGVVKNVDAFAQAFDVQPGDELYLAPEDRVRIW</sequence>
<keyword evidence="5" id="KW-0378">Hydrolase</keyword>
<dbReference type="SUPFAM" id="SSF55486">
    <property type="entry name" value="Metalloproteases ('zincins'), catalytic domain"/>
    <property type="match status" value="1"/>
</dbReference>
<dbReference type="PANTHER" id="PTHR11733:SF167">
    <property type="entry name" value="FI17812P1-RELATED"/>
    <property type="match status" value="1"/>
</dbReference>
<keyword evidence="11" id="KW-1185">Reference proteome</keyword>
<dbReference type="Gene3D" id="3.40.390.10">
    <property type="entry name" value="Collagenase (Catalytic Domain)"/>
    <property type="match status" value="1"/>
</dbReference>
<evidence type="ECO:0000256" key="4">
    <source>
        <dbReference type="ARBA" id="ARBA00022723"/>
    </source>
</evidence>
<comment type="cofactor">
    <cofactor evidence="1">
        <name>Zn(2+)</name>
        <dbReference type="ChEBI" id="CHEBI:29105"/>
    </cofactor>
</comment>
<dbReference type="InterPro" id="IPR008753">
    <property type="entry name" value="Peptidase_M13_N"/>
</dbReference>
<keyword evidence="6" id="KW-0862">Zinc</keyword>
<keyword evidence="4" id="KW-0479">Metal-binding</keyword>
<evidence type="ECO:0000256" key="6">
    <source>
        <dbReference type="ARBA" id="ARBA00022833"/>
    </source>
</evidence>
<protein>
    <submittedName>
        <fullName evidence="10">Peptidase M13</fullName>
    </submittedName>
</protein>
<dbReference type="Pfam" id="PF01431">
    <property type="entry name" value="Peptidase_M13"/>
    <property type="match status" value="1"/>
</dbReference>
<dbReference type="RefSeq" id="WP_252673677.1">
    <property type="nucleotide sequence ID" value="NZ_CP099547.1"/>
</dbReference>